<feature type="compositionally biased region" description="Basic and acidic residues" evidence="13">
    <location>
        <begin position="181"/>
        <end position="196"/>
    </location>
</feature>
<dbReference type="PANTHER" id="PTHR11042:SF136">
    <property type="entry name" value="EIF-2-ALPHA KINASE GCN2"/>
    <property type="match status" value="1"/>
</dbReference>
<dbReference type="InterPro" id="IPR000719">
    <property type="entry name" value="Prot_kinase_dom"/>
</dbReference>
<reference evidence="16 17" key="1">
    <citation type="journal article" date="2016" name="Mol. Biol. Evol.">
        <title>Comparative Genomics of Early-Diverging Mushroom-Forming Fungi Provides Insights into the Origins of Lignocellulose Decay Capabilities.</title>
        <authorList>
            <person name="Nagy L.G."/>
            <person name="Riley R."/>
            <person name="Tritt A."/>
            <person name="Adam C."/>
            <person name="Daum C."/>
            <person name="Floudas D."/>
            <person name="Sun H."/>
            <person name="Yadav J.S."/>
            <person name="Pangilinan J."/>
            <person name="Larsson K.H."/>
            <person name="Matsuura K."/>
            <person name="Barry K."/>
            <person name="Labutti K."/>
            <person name="Kuo R."/>
            <person name="Ohm R.A."/>
            <person name="Bhattacharya S.S."/>
            <person name="Shirouzu T."/>
            <person name="Yoshinaga Y."/>
            <person name="Martin F.M."/>
            <person name="Grigoriev I.V."/>
            <person name="Hibbett D.S."/>
        </authorList>
    </citation>
    <scope>NUCLEOTIDE SEQUENCE [LARGE SCALE GENOMIC DNA]</scope>
    <source>
        <strain evidence="16 17">HHB10207 ss-3</strain>
    </source>
</reference>
<feature type="active site" description="Proton acceptor" evidence="10">
    <location>
        <position position="764"/>
    </location>
</feature>
<evidence type="ECO:0000256" key="4">
    <source>
        <dbReference type="ARBA" id="ARBA00022741"/>
    </source>
</evidence>
<protein>
    <recommendedName>
        <fullName evidence="1">non-specific serine/threonine protein kinase</fullName>
        <ecNumber evidence="1">2.7.11.1</ecNumber>
    </recommendedName>
</protein>
<feature type="domain" description="Protein kinase" evidence="14">
    <location>
        <begin position="553"/>
        <end position="912"/>
    </location>
</feature>
<proteinExistence type="inferred from homology"/>
<dbReference type="GO" id="GO:0005737">
    <property type="term" value="C:cytoplasm"/>
    <property type="evidence" value="ECO:0007669"/>
    <property type="project" value="TreeGrafter"/>
</dbReference>
<evidence type="ECO:0000256" key="12">
    <source>
        <dbReference type="PROSITE-ProRule" id="PRU10141"/>
    </source>
</evidence>
<comment type="similarity">
    <text evidence="7">Belongs to the protein kinase superfamily. Ser/Thr protein kinase family. GCN2 subfamily.</text>
</comment>
<dbReference type="Gene3D" id="3.10.110.10">
    <property type="entry name" value="Ubiquitin Conjugating Enzyme"/>
    <property type="match status" value="1"/>
</dbReference>
<dbReference type="CDD" id="cd14046">
    <property type="entry name" value="STKc_EIF2AK4_GCN2_rpt2"/>
    <property type="match status" value="1"/>
</dbReference>
<keyword evidence="6 11" id="KW-0067">ATP-binding</keyword>
<dbReference type="Gene3D" id="3.40.50.800">
    <property type="entry name" value="Anticodon-binding domain"/>
    <property type="match status" value="1"/>
</dbReference>
<dbReference type="InterPro" id="IPR041715">
    <property type="entry name" value="HisRS-like_core"/>
</dbReference>
<evidence type="ECO:0000256" key="10">
    <source>
        <dbReference type="PIRSR" id="PIRSR000660-1"/>
    </source>
</evidence>
<name>A0A166JDT4_9AGAM</name>
<accession>A0A166JDT4</accession>
<evidence type="ECO:0000256" key="8">
    <source>
        <dbReference type="ARBA" id="ARBA00047899"/>
    </source>
</evidence>
<feature type="region of interest" description="Disordered" evidence="13">
    <location>
        <begin position="498"/>
        <end position="546"/>
    </location>
</feature>
<comment type="catalytic activity">
    <reaction evidence="9">
        <text>L-seryl-[protein] + ATP = O-phospho-L-seryl-[protein] + ADP + H(+)</text>
        <dbReference type="Rhea" id="RHEA:17989"/>
        <dbReference type="Rhea" id="RHEA-COMP:9863"/>
        <dbReference type="Rhea" id="RHEA-COMP:11604"/>
        <dbReference type="ChEBI" id="CHEBI:15378"/>
        <dbReference type="ChEBI" id="CHEBI:29999"/>
        <dbReference type="ChEBI" id="CHEBI:30616"/>
        <dbReference type="ChEBI" id="CHEBI:83421"/>
        <dbReference type="ChEBI" id="CHEBI:456216"/>
        <dbReference type="EC" id="2.7.11.1"/>
    </reaction>
</comment>
<dbReference type="Pfam" id="PF00069">
    <property type="entry name" value="Pkinase"/>
    <property type="match status" value="3"/>
</dbReference>
<evidence type="ECO:0000256" key="7">
    <source>
        <dbReference type="ARBA" id="ARBA00037982"/>
    </source>
</evidence>
<sequence length="1550" mass="174306">MSQDDLTLQQEEISSLKSIYDQDFIVCPPAKAWKGVAALPEFIIRVKHPDLELSERYQCHLHITFPKSYPTKASPIVRIERPHVGLTEEELNALALEIKSELSKVKGSESVFSVVVACQEWIGRRHPVQNHRTRGESLAIDMTRRARKEEKDRKDADDLLQQAQRKEEEERAARLAEEVREAAEEREAKQKLEREQIRRRKRADSDASDATNTEPGSIENFGSEIHLSEDLVFDSVRLLQPSKDPLGTVFLVQPLTESKDAPLLEMLVVLFDASYYREPQGWKKVRELEAELKKLATLRHVNVQRIYAAKVTPRGSRIVPKLCILRERSPAMTIADLLESCDFLSPAKTKEYLLQILEGMAYIHGLGYMHKDIRLCAFGVFKSDMGDKNPIIKICGVTYLARIHALNRSNPFGIEQVSDSPWPDPWLSKEIIDSPLTHSIKRDIYCLGITVIEMVLGRDASANYPDPSSILHLVPGPLYSTVGAMIDNKRSMTCRSLSQQLNTESPTTRILPIPSSRQTEESLFSPGSPDKQSTIPARLPSRARQGSRYRDDWEELEFLGSGGFGAVVKAKNRLDTKVYAIKKIRLRPSDNDARIFREVKALARLSHRYIVRYYTTWIELSDGESTPASDSDGGHSDPGLDDTVRTNTNSQSKDIFQLDLDDLDIPTTGSFPSIHFSDSSRAAPEDDDSDDGALGQSPLTAHPWKSTKARLPPSTLYIQMEYVENQTLKEKVADGISEEESWRLFHQIVDALVHMANLGILHRDIKLGNIFIDANGDCKIGDFGLATSSLAMVESISQSTSLKSLSSDVTFEVGTRLYVAPEILQGNHRGGSRNHSKADLYSLGIVFFEMNYKFSTGAERVFVIENLRTPDIIFPESWEPKRQRQKEIIQWLLQHDVDKRPSALELSQSSLLPPRLQDESLKEALQMISKQDSPYQDTLLSLLFDQPPKHARAVLYDSNVGRPEHASLETIVERHVSDIFLLHGSVKMDPPLLLPADQSTCDDPHSVLLLDRHGDLTSLPRNALVPFARLAARTNIRRIKRHSIGNVYQPIAGGGHPSYLKVAVFDIITPSLTGGLEAAVAECLCIMHEIMNKFPGLSTPFEFRLFHYQILDTILARVSEAQRKEMMDVLSQEKSTFPQKRSILLHKRISRAIIDDIECLMGTFSDTESIINRLKKSSPSLLPLITSPLEQIQQAIQHAQTLGVARPIVIQPLAFRRHMFKEGIGFEVTRGNRRSDVLAGGGRHDHLMKQYMPVTHDNEPVRGFGMQIALEKICATLAAYQSNVVKALMKEQKSFGYWTPGRCDVYVISHQAGQLTERLETAALLWRNGISADVMYESALQEGGDHIHEVCLKEGILFTVLPRPRVARMSLMGYKISNVLRRIDTEVSLQELIPWLQLHLAEQRRIDLTTAGTDIGGPGPQLPAAPSKESVLLPDIQMLWPPDKKQLKQNKKILIDKAYMLGSDVKKLFSDGMPMIAIHVTQASFAALTASHSWITDDEAWRIVLDTFPAPLSYAHQIREAVLKGKAEGHRYILLISLRDDQVHLLHVSS</sequence>
<feature type="region of interest" description="Disordered" evidence="13">
    <location>
        <begin position="623"/>
        <end position="647"/>
    </location>
</feature>
<dbReference type="PROSITE" id="PS50011">
    <property type="entry name" value="PROTEIN_KINASE_DOM"/>
    <property type="match status" value="2"/>
</dbReference>
<evidence type="ECO:0000313" key="17">
    <source>
        <dbReference type="Proteomes" id="UP000076798"/>
    </source>
</evidence>
<keyword evidence="5 16" id="KW-0418">Kinase</keyword>
<dbReference type="Gene3D" id="3.30.930.10">
    <property type="entry name" value="Bira Bifunctional Protein, Domain 2"/>
    <property type="match status" value="1"/>
</dbReference>
<evidence type="ECO:0000259" key="15">
    <source>
        <dbReference type="PROSITE" id="PS50908"/>
    </source>
</evidence>
<evidence type="ECO:0000256" key="9">
    <source>
        <dbReference type="ARBA" id="ARBA00048679"/>
    </source>
</evidence>
<dbReference type="SUPFAM" id="SSF56112">
    <property type="entry name" value="Protein kinase-like (PK-like)"/>
    <property type="match status" value="2"/>
</dbReference>
<dbReference type="Pfam" id="PF12745">
    <property type="entry name" value="HGTP_anticodon2"/>
    <property type="match status" value="1"/>
</dbReference>
<dbReference type="Pfam" id="PF13393">
    <property type="entry name" value="tRNA-synt_His"/>
    <property type="match status" value="1"/>
</dbReference>
<dbReference type="STRING" id="1314776.A0A166JDT4"/>
<feature type="binding site" evidence="12">
    <location>
        <position position="583"/>
    </location>
    <ligand>
        <name>ATP</name>
        <dbReference type="ChEBI" id="CHEBI:30616"/>
    </ligand>
</feature>
<dbReference type="Pfam" id="PF05773">
    <property type="entry name" value="RWD"/>
    <property type="match status" value="1"/>
</dbReference>
<evidence type="ECO:0000256" key="11">
    <source>
        <dbReference type="PIRSR" id="PIRSR000660-2"/>
    </source>
</evidence>
<dbReference type="GO" id="GO:0005634">
    <property type="term" value="C:nucleus"/>
    <property type="evidence" value="ECO:0007669"/>
    <property type="project" value="TreeGrafter"/>
</dbReference>
<dbReference type="SMART" id="SM00220">
    <property type="entry name" value="S_TKc"/>
    <property type="match status" value="1"/>
</dbReference>
<evidence type="ECO:0000256" key="2">
    <source>
        <dbReference type="ARBA" id="ARBA00022527"/>
    </source>
</evidence>
<dbReference type="InterPro" id="IPR036621">
    <property type="entry name" value="Anticodon-bd_dom_sf"/>
</dbReference>
<dbReference type="Gene3D" id="3.30.200.20">
    <property type="entry name" value="Phosphorylase Kinase, domain 1"/>
    <property type="match status" value="1"/>
</dbReference>
<keyword evidence="4 11" id="KW-0547">Nucleotide-binding</keyword>
<evidence type="ECO:0000259" key="14">
    <source>
        <dbReference type="PROSITE" id="PS50011"/>
    </source>
</evidence>
<dbReference type="SUPFAM" id="SSF55681">
    <property type="entry name" value="Class II aaRS and biotin synthetases"/>
    <property type="match status" value="1"/>
</dbReference>
<keyword evidence="2" id="KW-0723">Serine/threonine-protein kinase</keyword>
<feature type="region of interest" description="Disordered" evidence="13">
    <location>
        <begin position="672"/>
        <end position="707"/>
    </location>
</feature>
<dbReference type="InterPro" id="IPR050339">
    <property type="entry name" value="CC_SR_Kinase"/>
</dbReference>
<feature type="compositionally biased region" description="Basic and acidic residues" evidence="13">
    <location>
        <begin position="142"/>
        <end position="157"/>
    </location>
</feature>
<keyword evidence="3" id="KW-0808">Transferase</keyword>
<dbReference type="InterPro" id="IPR016135">
    <property type="entry name" value="UBQ-conjugating_enzyme/RWD"/>
</dbReference>
<dbReference type="InterPro" id="IPR045864">
    <property type="entry name" value="aa-tRNA-synth_II/BPL/LPL"/>
</dbReference>
<dbReference type="SUPFAM" id="SSF54495">
    <property type="entry name" value="UBC-like"/>
    <property type="match status" value="1"/>
</dbReference>
<dbReference type="EMBL" id="KV428004">
    <property type="protein sequence ID" value="KZT44628.1"/>
    <property type="molecule type" value="Genomic_DNA"/>
</dbReference>
<dbReference type="OrthoDB" id="341578at2759"/>
<dbReference type="Gene3D" id="1.10.510.10">
    <property type="entry name" value="Transferase(Phosphotransferase) domain 1"/>
    <property type="match status" value="2"/>
</dbReference>
<organism evidence="16 17">
    <name type="scientific">Sistotremastrum suecicum HHB10207 ss-3</name>
    <dbReference type="NCBI Taxonomy" id="1314776"/>
    <lineage>
        <taxon>Eukaryota</taxon>
        <taxon>Fungi</taxon>
        <taxon>Dikarya</taxon>
        <taxon>Basidiomycota</taxon>
        <taxon>Agaricomycotina</taxon>
        <taxon>Agaricomycetes</taxon>
        <taxon>Sistotremastrales</taxon>
        <taxon>Sistotremastraceae</taxon>
        <taxon>Sistotremastrum</taxon>
    </lineage>
</organism>
<dbReference type="InterPro" id="IPR017441">
    <property type="entry name" value="Protein_kinase_ATP_BS"/>
</dbReference>
<dbReference type="InterPro" id="IPR006575">
    <property type="entry name" value="RWD_dom"/>
</dbReference>
<dbReference type="GO" id="GO:0004694">
    <property type="term" value="F:eukaryotic translation initiation factor 2alpha kinase activity"/>
    <property type="evidence" value="ECO:0007669"/>
    <property type="project" value="InterPro"/>
</dbReference>
<evidence type="ECO:0000256" key="1">
    <source>
        <dbReference type="ARBA" id="ARBA00012513"/>
    </source>
</evidence>
<feature type="domain" description="RWD" evidence="15">
    <location>
        <begin position="11"/>
        <end position="125"/>
    </location>
</feature>
<evidence type="ECO:0000256" key="5">
    <source>
        <dbReference type="ARBA" id="ARBA00022777"/>
    </source>
</evidence>
<feature type="region of interest" description="Disordered" evidence="13">
    <location>
        <begin position="181"/>
        <end position="221"/>
    </location>
</feature>
<dbReference type="SMART" id="SM00591">
    <property type="entry name" value="RWD"/>
    <property type="match status" value="1"/>
</dbReference>
<feature type="region of interest" description="Disordered" evidence="13">
    <location>
        <begin position="129"/>
        <end position="157"/>
    </location>
</feature>
<dbReference type="PROSITE" id="PS00107">
    <property type="entry name" value="PROTEIN_KINASE_ATP"/>
    <property type="match status" value="1"/>
</dbReference>
<feature type="binding site" evidence="11">
    <location>
        <position position="582"/>
    </location>
    <ligand>
        <name>ATP</name>
        <dbReference type="ChEBI" id="CHEBI:30616"/>
    </ligand>
</feature>
<dbReference type="Proteomes" id="UP000076798">
    <property type="component" value="Unassembled WGS sequence"/>
</dbReference>
<dbReference type="PIRSF" id="PIRSF000660">
    <property type="entry name" value="Ser/Thr_PK_GCN2"/>
    <property type="match status" value="1"/>
</dbReference>
<evidence type="ECO:0000256" key="6">
    <source>
        <dbReference type="ARBA" id="ARBA00022840"/>
    </source>
</evidence>
<dbReference type="PROSITE" id="PS00108">
    <property type="entry name" value="PROTEIN_KINASE_ST"/>
    <property type="match status" value="1"/>
</dbReference>
<dbReference type="InterPro" id="IPR008271">
    <property type="entry name" value="Ser/Thr_kinase_AS"/>
</dbReference>
<evidence type="ECO:0000256" key="3">
    <source>
        <dbReference type="ARBA" id="ARBA00022679"/>
    </source>
</evidence>
<feature type="binding site" evidence="11">
    <location>
        <begin position="559"/>
        <end position="567"/>
    </location>
    <ligand>
        <name>ATP</name>
        <dbReference type="ChEBI" id="CHEBI:30616"/>
    </ligand>
</feature>
<keyword evidence="17" id="KW-1185">Reference proteome</keyword>
<feature type="domain" description="Protein kinase" evidence="14">
    <location>
        <begin position="235"/>
        <end position="524"/>
    </location>
</feature>
<gene>
    <name evidence="16" type="ORF">SISSUDRAFT_1039178</name>
</gene>
<dbReference type="InterPro" id="IPR011009">
    <property type="entry name" value="Kinase-like_dom_sf"/>
</dbReference>
<dbReference type="InterPro" id="IPR024435">
    <property type="entry name" value="HisRS-related_dom"/>
</dbReference>
<dbReference type="PANTHER" id="PTHR11042">
    <property type="entry name" value="EUKARYOTIC TRANSLATION INITIATION FACTOR 2-ALPHA KINASE EIF2-ALPHA KINASE -RELATED"/>
    <property type="match status" value="1"/>
</dbReference>
<dbReference type="GO" id="GO:0000077">
    <property type="term" value="P:DNA damage checkpoint signaling"/>
    <property type="evidence" value="ECO:0007669"/>
    <property type="project" value="InterPro"/>
</dbReference>
<evidence type="ECO:0000256" key="13">
    <source>
        <dbReference type="SAM" id="MobiDB-lite"/>
    </source>
</evidence>
<evidence type="ECO:0000313" key="16">
    <source>
        <dbReference type="EMBL" id="KZT44628.1"/>
    </source>
</evidence>
<dbReference type="EC" id="2.7.11.1" evidence="1"/>
<dbReference type="PROSITE" id="PS50908">
    <property type="entry name" value="RWD"/>
    <property type="match status" value="1"/>
</dbReference>
<comment type="catalytic activity">
    <reaction evidence="8">
        <text>L-threonyl-[protein] + ATP = O-phospho-L-threonyl-[protein] + ADP + H(+)</text>
        <dbReference type="Rhea" id="RHEA:46608"/>
        <dbReference type="Rhea" id="RHEA-COMP:11060"/>
        <dbReference type="Rhea" id="RHEA-COMP:11605"/>
        <dbReference type="ChEBI" id="CHEBI:15378"/>
        <dbReference type="ChEBI" id="CHEBI:30013"/>
        <dbReference type="ChEBI" id="CHEBI:30616"/>
        <dbReference type="ChEBI" id="CHEBI:61977"/>
        <dbReference type="ChEBI" id="CHEBI:456216"/>
        <dbReference type="EC" id="2.7.11.1"/>
    </reaction>
</comment>
<dbReference type="GO" id="GO:0005524">
    <property type="term" value="F:ATP binding"/>
    <property type="evidence" value="ECO:0007669"/>
    <property type="project" value="UniProtKB-UniRule"/>
</dbReference>
<dbReference type="InterPro" id="IPR016255">
    <property type="entry name" value="Gcn2"/>
</dbReference>
<dbReference type="CDD" id="cd23823">
    <property type="entry name" value="RWD_GCN2"/>
    <property type="match status" value="1"/>
</dbReference>
<feature type="compositionally biased region" description="Polar residues" evidence="13">
    <location>
        <begin position="498"/>
        <end position="508"/>
    </location>
</feature>